<protein>
    <submittedName>
        <fullName evidence="2">Uncharacterized protein</fullName>
    </submittedName>
</protein>
<sequence>MTHLSRRTFLLAAGVSWMLPGLPFASAAASKIVVLDAAFREHAALLANTRITLLDGDAGWLWHEHLIHEAMQPMPSIIGLTRYADAFVLTQFAAQLGLRTTQRTLDAQRVTWRIDRLDDRNAR</sequence>
<dbReference type="InterPro" id="IPR006311">
    <property type="entry name" value="TAT_signal"/>
</dbReference>
<keyword evidence="3" id="KW-1185">Reference proteome</keyword>
<dbReference type="Proteomes" id="UP000036959">
    <property type="component" value="Unassembled WGS sequence"/>
</dbReference>
<organism evidence="2 3">
    <name type="scientific">Candidatus Burkholderia verschuerenii</name>
    <dbReference type="NCBI Taxonomy" id="242163"/>
    <lineage>
        <taxon>Bacteria</taxon>
        <taxon>Pseudomonadati</taxon>
        <taxon>Pseudomonadota</taxon>
        <taxon>Betaproteobacteria</taxon>
        <taxon>Burkholderiales</taxon>
        <taxon>Burkholderiaceae</taxon>
        <taxon>Burkholderia</taxon>
    </lineage>
</organism>
<accession>A0A0L0MFQ2</accession>
<dbReference type="RefSeq" id="WP_050453294.1">
    <property type="nucleotide sequence ID" value="NZ_LFJJ01000044.1"/>
</dbReference>
<evidence type="ECO:0000313" key="2">
    <source>
        <dbReference type="EMBL" id="KND60804.1"/>
    </source>
</evidence>
<dbReference type="PATRIC" id="fig|242163.4.peg.5229"/>
<proteinExistence type="predicted"/>
<name>A0A0L0MFQ2_9BURK</name>
<feature type="signal peptide" evidence="1">
    <location>
        <begin position="1"/>
        <end position="27"/>
    </location>
</feature>
<dbReference type="EMBL" id="LFJJ01000044">
    <property type="protein sequence ID" value="KND60804.1"/>
    <property type="molecule type" value="Genomic_DNA"/>
</dbReference>
<reference evidence="3" key="1">
    <citation type="submission" date="2015-06" db="EMBL/GenBank/DDBJ databases">
        <title>Comparative genomics of Burkholderia leaf nodule symbionts.</title>
        <authorList>
            <person name="Carlier A."/>
            <person name="Eberl L."/>
            <person name="Pinto-Carbo M."/>
        </authorList>
    </citation>
    <scope>NUCLEOTIDE SEQUENCE [LARGE SCALE GENOMIC DNA]</scope>
    <source>
        <strain evidence="3">UZHbot4</strain>
    </source>
</reference>
<dbReference type="OrthoDB" id="9009686at2"/>
<dbReference type="AlphaFoldDB" id="A0A0L0MFQ2"/>
<keyword evidence="1" id="KW-0732">Signal</keyword>
<feature type="chain" id="PRO_5005544344" evidence="1">
    <location>
        <begin position="28"/>
        <end position="123"/>
    </location>
</feature>
<dbReference type="PROSITE" id="PS51318">
    <property type="entry name" value="TAT"/>
    <property type="match status" value="1"/>
</dbReference>
<evidence type="ECO:0000313" key="3">
    <source>
        <dbReference type="Proteomes" id="UP000036959"/>
    </source>
</evidence>
<comment type="caution">
    <text evidence="2">The sequence shown here is derived from an EMBL/GenBank/DDBJ whole genome shotgun (WGS) entry which is preliminary data.</text>
</comment>
<gene>
    <name evidence="2" type="ORF">BVER_01021c</name>
</gene>
<evidence type="ECO:0000256" key="1">
    <source>
        <dbReference type="SAM" id="SignalP"/>
    </source>
</evidence>